<dbReference type="eggNOG" id="COG1272">
    <property type="taxonomic scope" value="Bacteria"/>
</dbReference>
<evidence type="ECO:0000256" key="8">
    <source>
        <dbReference type="SAM" id="Phobius"/>
    </source>
</evidence>
<feature type="transmembrane region" description="Helical" evidence="8">
    <location>
        <begin position="186"/>
        <end position="210"/>
    </location>
</feature>
<evidence type="ECO:0000256" key="4">
    <source>
        <dbReference type="ARBA" id="ARBA00022692"/>
    </source>
</evidence>
<dbReference type="PATRIC" id="fig|546269.5.peg.862"/>
<feature type="transmembrane region" description="Helical" evidence="8">
    <location>
        <begin position="108"/>
        <end position="126"/>
    </location>
</feature>
<evidence type="ECO:0000256" key="5">
    <source>
        <dbReference type="ARBA" id="ARBA00022989"/>
    </source>
</evidence>
<feature type="binding site" evidence="7">
    <location>
        <position position="224"/>
    </location>
    <ligand>
        <name>Zn(2+)</name>
        <dbReference type="ChEBI" id="CHEBI:29105"/>
    </ligand>
</feature>
<protein>
    <submittedName>
        <fullName evidence="9">Channel protein, hemolysin III family</fullName>
    </submittedName>
</protein>
<keyword evidence="4 8" id="KW-0812">Transmembrane</keyword>
<dbReference type="PANTHER" id="PTHR20855">
    <property type="entry name" value="ADIPOR/PROGESTIN RECEPTOR-RELATED"/>
    <property type="match status" value="1"/>
</dbReference>
<dbReference type="Proteomes" id="UP000007468">
    <property type="component" value="Chromosome"/>
</dbReference>
<feature type="binding site" evidence="7">
    <location>
        <position position="89"/>
    </location>
    <ligand>
        <name>Zn(2+)</name>
        <dbReference type="ChEBI" id="CHEBI:29105"/>
    </ligand>
</feature>
<keyword evidence="3" id="KW-1003">Cell membrane</keyword>
<dbReference type="Pfam" id="PF03006">
    <property type="entry name" value="HlyIII"/>
    <property type="match status" value="1"/>
</dbReference>
<dbReference type="NCBIfam" id="TIGR01065">
    <property type="entry name" value="hlyIII"/>
    <property type="match status" value="1"/>
</dbReference>
<comment type="subcellular location">
    <subcellularLocation>
        <location evidence="1">Cell membrane</location>
        <topology evidence="1">Multi-pass membrane protein</topology>
    </subcellularLocation>
</comment>
<name>D6GTN9_FILAD</name>
<accession>D6GTN9</accession>
<dbReference type="GO" id="GO:0046872">
    <property type="term" value="F:metal ion binding"/>
    <property type="evidence" value="ECO:0007669"/>
    <property type="project" value="UniProtKB-KW"/>
</dbReference>
<keyword evidence="6 8" id="KW-0472">Membrane</keyword>
<gene>
    <name evidence="9" type="ordered locus">HMPREF0389_01477</name>
</gene>
<proteinExistence type="inferred from homology"/>
<dbReference type="InterPro" id="IPR004254">
    <property type="entry name" value="AdipoR/HlyIII-related"/>
</dbReference>
<keyword evidence="7" id="KW-0862">Zinc</keyword>
<feature type="transmembrane region" description="Helical" evidence="8">
    <location>
        <begin position="157"/>
        <end position="174"/>
    </location>
</feature>
<dbReference type="PANTHER" id="PTHR20855:SF3">
    <property type="entry name" value="LD03007P"/>
    <property type="match status" value="1"/>
</dbReference>
<feature type="transmembrane region" description="Helical" evidence="8">
    <location>
        <begin position="37"/>
        <end position="55"/>
    </location>
</feature>
<keyword evidence="5 8" id="KW-1133">Transmembrane helix</keyword>
<sequence>MNNTDSVDLNQNKKYYSSDSTSDAISFPFRVKDPGSALTHFIAFITCIFLMPMILTHIAAHGAKNTALISVSIFMLSMILLYGASSAYHTFNISKKANKILRKIDHMMIFVLIAGSYTPVCLLALANRHGVRLLAFVWIIAVVGIALTGFWVNCPKWISSIIYIAMGWSCISSVPQIVSNLSKQGFLWLLAGGIIYTLGGIIYAMKFQLFRNRFQYIGAHEIFHVFVMGGSLCHFILMYYLPIH</sequence>
<reference evidence="10" key="1">
    <citation type="submission" date="2010-12" db="EMBL/GenBank/DDBJ databases">
        <title>The genome sequence of Filifactor alocis strain ATCC 35896.</title>
        <authorList>
            <consortium name="The Broad Institute Genome Sequencing Platform"/>
            <person name="Ward D."/>
            <person name="Earl A."/>
            <person name="Feldgarden M."/>
            <person name="Young S.K."/>
            <person name="Gargeya S."/>
            <person name="Zeng Q."/>
            <person name="Alvarado L."/>
            <person name="Berlin A."/>
            <person name="Bochicchio J."/>
            <person name="Chapman S.B."/>
            <person name="Chen Z."/>
            <person name="Freedman E."/>
            <person name="Gellesch M."/>
            <person name="Goldberg J."/>
            <person name="Griggs A."/>
            <person name="Gujja S."/>
            <person name="Heilman E."/>
            <person name="Heiman D."/>
            <person name="Howarth C."/>
            <person name="Mehta T."/>
            <person name="Neiman D."/>
            <person name="Pearson M."/>
            <person name="Roberts A."/>
            <person name="Saif S."/>
            <person name="Shea T."/>
            <person name="Shenoy N."/>
            <person name="Sisk P."/>
            <person name="Stolte C."/>
            <person name="Sykes S."/>
            <person name="White J."/>
            <person name="Yandava C."/>
            <person name="Izard J."/>
            <person name="Blanton J.M."/>
            <person name="Baranova O.V."/>
            <person name="Tanner A.C."/>
            <person name="Dewhirst F.E."/>
            <person name="Haas B."/>
            <person name="Nusbaum C."/>
            <person name="Birren B."/>
        </authorList>
    </citation>
    <scope>NUCLEOTIDE SEQUENCE [LARGE SCALE GENOMIC DNA]</scope>
    <source>
        <strain evidence="10">ATCC 35896 / D40 B5</strain>
    </source>
</reference>
<dbReference type="STRING" id="546269.HMPREF0389_01477"/>
<keyword evidence="7" id="KW-0479">Metal-binding</keyword>
<dbReference type="KEGG" id="faa:HMPREF0389_01477"/>
<feature type="transmembrane region" description="Helical" evidence="8">
    <location>
        <begin position="133"/>
        <end position="151"/>
    </location>
</feature>
<dbReference type="InterPro" id="IPR005744">
    <property type="entry name" value="Hy-lIII"/>
</dbReference>
<feature type="binding site" evidence="7">
    <location>
        <position position="220"/>
    </location>
    <ligand>
        <name>Zn(2+)</name>
        <dbReference type="ChEBI" id="CHEBI:29105"/>
    </ligand>
</feature>
<comment type="similarity">
    <text evidence="2">Belongs to the UPF0073 (Hly-III) family.</text>
</comment>
<evidence type="ECO:0000313" key="10">
    <source>
        <dbReference type="Proteomes" id="UP000007468"/>
    </source>
</evidence>
<feature type="transmembrane region" description="Helical" evidence="8">
    <location>
        <begin position="67"/>
        <end position="88"/>
    </location>
</feature>
<evidence type="ECO:0000256" key="1">
    <source>
        <dbReference type="ARBA" id="ARBA00004651"/>
    </source>
</evidence>
<dbReference type="GO" id="GO:0005886">
    <property type="term" value="C:plasma membrane"/>
    <property type="evidence" value="ECO:0007669"/>
    <property type="project" value="UniProtKB-SubCell"/>
</dbReference>
<evidence type="ECO:0000256" key="2">
    <source>
        <dbReference type="ARBA" id="ARBA00008488"/>
    </source>
</evidence>
<dbReference type="AlphaFoldDB" id="D6GTN9"/>
<organism evidence="9 10">
    <name type="scientific">Filifactor alocis (strain ATCC 35896 / CCUG 47790 / D40 B5)</name>
    <name type="common">Fusobacterium alocis</name>
    <dbReference type="NCBI Taxonomy" id="546269"/>
    <lineage>
        <taxon>Bacteria</taxon>
        <taxon>Bacillati</taxon>
        <taxon>Bacillota</taxon>
        <taxon>Clostridia</taxon>
        <taxon>Peptostreptococcales</taxon>
        <taxon>Filifactoraceae</taxon>
        <taxon>Filifactor</taxon>
    </lineage>
</organism>
<evidence type="ECO:0000256" key="6">
    <source>
        <dbReference type="ARBA" id="ARBA00023136"/>
    </source>
</evidence>
<evidence type="ECO:0000313" key="9">
    <source>
        <dbReference type="EMBL" id="EFE27846.1"/>
    </source>
</evidence>
<evidence type="ECO:0000256" key="7">
    <source>
        <dbReference type="PIRSR" id="PIRSR604254-1"/>
    </source>
</evidence>
<keyword evidence="10" id="KW-1185">Reference proteome</keyword>
<evidence type="ECO:0000256" key="3">
    <source>
        <dbReference type="ARBA" id="ARBA00022475"/>
    </source>
</evidence>
<feature type="transmembrane region" description="Helical" evidence="8">
    <location>
        <begin position="222"/>
        <end position="241"/>
    </location>
</feature>
<dbReference type="GO" id="GO:0140911">
    <property type="term" value="F:pore-forming activity"/>
    <property type="evidence" value="ECO:0007669"/>
    <property type="project" value="InterPro"/>
</dbReference>
<dbReference type="EMBL" id="CP002390">
    <property type="protein sequence ID" value="EFE27846.1"/>
    <property type="molecule type" value="Genomic_DNA"/>
</dbReference>